<gene>
    <name evidence="9" type="ORF">CAUJ_LOCUS14856</name>
</gene>
<proteinExistence type="inferred from homology"/>
<evidence type="ECO:0000256" key="1">
    <source>
        <dbReference type="ARBA" id="ARBA00004613"/>
    </source>
</evidence>
<organism evidence="9 10">
    <name type="scientific">Caenorhabditis auriculariae</name>
    <dbReference type="NCBI Taxonomy" id="2777116"/>
    <lineage>
        <taxon>Eukaryota</taxon>
        <taxon>Metazoa</taxon>
        <taxon>Ecdysozoa</taxon>
        <taxon>Nematoda</taxon>
        <taxon>Chromadorea</taxon>
        <taxon>Rhabditida</taxon>
        <taxon>Rhabditina</taxon>
        <taxon>Rhabditomorpha</taxon>
        <taxon>Rhabditoidea</taxon>
        <taxon>Rhabditidae</taxon>
        <taxon>Peloderinae</taxon>
        <taxon>Caenorhabditis</taxon>
    </lineage>
</organism>
<dbReference type="PANTHER" id="PTHR31418:SF7">
    <property type="entry name" value="FATTY-ACID AND RETINOL-BINDING PROTEIN 1"/>
    <property type="match status" value="1"/>
</dbReference>
<evidence type="ECO:0000256" key="3">
    <source>
        <dbReference type="ARBA" id="ARBA00017453"/>
    </source>
</evidence>
<dbReference type="GO" id="GO:0008289">
    <property type="term" value="F:lipid binding"/>
    <property type="evidence" value="ECO:0007669"/>
    <property type="project" value="UniProtKB-KW"/>
</dbReference>
<feature type="signal peptide" evidence="8">
    <location>
        <begin position="1"/>
        <end position="17"/>
    </location>
</feature>
<comment type="subcellular location">
    <subcellularLocation>
        <location evidence="1">Secreted</location>
    </subcellularLocation>
</comment>
<evidence type="ECO:0000313" key="10">
    <source>
        <dbReference type="Proteomes" id="UP000835052"/>
    </source>
</evidence>
<dbReference type="Gene3D" id="1.20.120.1100">
    <property type="match status" value="1"/>
</dbReference>
<evidence type="ECO:0000256" key="6">
    <source>
        <dbReference type="ARBA" id="ARBA00023054"/>
    </source>
</evidence>
<dbReference type="InterPro" id="IPR008632">
    <property type="entry name" value="Gp-FAR-1"/>
</dbReference>
<protein>
    <recommendedName>
        <fullName evidence="3">Fatty-acid and retinol-binding protein 1</fullName>
    </recommendedName>
</protein>
<feature type="chain" id="PRO_5035816718" description="Fatty-acid and retinol-binding protein 1" evidence="8">
    <location>
        <begin position="18"/>
        <end position="183"/>
    </location>
</feature>
<evidence type="ECO:0000256" key="8">
    <source>
        <dbReference type="SAM" id="SignalP"/>
    </source>
</evidence>
<keyword evidence="6" id="KW-0175">Coiled coil</keyword>
<keyword evidence="5 8" id="KW-0732">Signal</keyword>
<keyword evidence="4" id="KW-0964">Secreted</keyword>
<name>A0A8S1HUA1_9PELO</name>
<evidence type="ECO:0000256" key="5">
    <source>
        <dbReference type="ARBA" id="ARBA00022729"/>
    </source>
</evidence>
<dbReference type="Proteomes" id="UP000835052">
    <property type="component" value="Unassembled WGS sequence"/>
</dbReference>
<evidence type="ECO:0000256" key="7">
    <source>
        <dbReference type="ARBA" id="ARBA00023121"/>
    </source>
</evidence>
<dbReference type="OrthoDB" id="5808308at2759"/>
<evidence type="ECO:0000256" key="2">
    <source>
        <dbReference type="ARBA" id="ARBA00006648"/>
    </source>
</evidence>
<evidence type="ECO:0000256" key="4">
    <source>
        <dbReference type="ARBA" id="ARBA00022525"/>
    </source>
</evidence>
<comment type="caution">
    <text evidence="9">The sequence shown here is derived from an EMBL/GenBank/DDBJ whole genome shotgun (WGS) entry which is preliminary data.</text>
</comment>
<dbReference type="AlphaFoldDB" id="A0A8S1HUA1"/>
<reference evidence="9" key="1">
    <citation type="submission" date="2020-10" db="EMBL/GenBank/DDBJ databases">
        <authorList>
            <person name="Kikuchi T."/>
        </authorList>
    </citation>
    <scope>NUCLEOTIDE SEQUENCE</scope>
    <source>
        <strain evidence="9">NKZ352</strain>
    </source>
</reference>
<keyword evidence="7" id="KW-0446">Lipid-binding</keyword>
<comment type="similarity">
    <text evidence="2">Belongs to the fatty-acid and retinol-binding protein (FARBP) family.</text>
</comment>
<evidence type="ECO:0000313" key="9">
    <source>
        <dbReference type="EMBL" id="CAD6198951.1"/>
    </source>
</evidence>
<keyword evidence="10" id="KW-1185">Reference proteome</keyword>
<dbReference type="PANTHER" id="PTHR31418">
    <property type="entry name" value="FATTY-ACID AND RETINOL-BINDING PROTEIN 1"/>
    <property type="match status" value="1"/>
</dbReference>
<sequence length="183" mass="20762">MFRQFALVAAFACVALAMPRPDAVPENFEDIPAEYKAMIPDEVAQHLKDVTPEEKAVLKELAKNYKDYKNEDEFLEAIKAKSPSLHEKAQKLHNLIKDKVEKLGTEARAFVKEVLADGRKIHAQYLAGEKPSLETLKTSAKTHIDAYKKLSDEAKTQFKEQFPILTSVFQNDKIQALVDKYIN</sequence>
<dbReference type="EMBL" id="CAJGYM010000145">
    <property type="protein sequence ID" value="CAD6198951.1"/>
    <property type="molecule type" value="Genomic_DNA"/>
</dbReference>
<dbReference type="Pfam" id="PF05823">
    <property type="entry name" value="Gp-FAR-1"/>
    <property type="match status" value="1"/>
</dbReference>
<dbReference type="GO" id="GO:0005576">
    <property type="term" value="C:extracellular region"/>
    <property type="evidence" value="ECO:0007669"/>
    <property type="project" value="UniProtKB-SubCell"/>
</dbReference>
<accession>A0A8S1HUA1</accession>